<keyword evidence="10" id="KW-1185">Reference proteome</keyword>
<dbReference type="InterPro" id="IPR013260">
    <property type="entry name" value="mRNA_splic_SYF2"/>
</dbReference>
<comment type="function">
    <text evidence="7">Involved in pre-mRNA splicing.</text>
</comment>
<dbReference type="PANTHER" id="PTHR13264:SF5">
    <property type="entry name" value="PRE-MRNA-SPLICING FACTOR SYF2"/>
    <property type="match status" value="1"/>
</dbReference>
<dbReference type="GO" id="GO:0000398">
    <property type="term" value="P:mRNA splicing, via spliceosome"/>
    <property type="evidence" value="ECO:0007669"/>
    <property type="project" value="UniProtKB-UniRule"/>
</dbReference>
<evidence type="ECO:0000313" key="10">
    <source>
        <dbReference type="Proteomes" id="UP000440578"/>
    </source>
</evidence>
<dbReference type="GO" id="GO:0071013">
    <property type="term" value="C:catalytic step 2 spliceosome"/>
    <property type="evidence" value="ECO:0007669"/>
    <property type="project" value="TreeGrafter"/>
</dbReference>
<dbReference type="EMBL" id="VIIS01001946">
    <property type="protein sequence ID" value="KAF0290548.1"/>
    <property type="molecule type" value="Genomic_DNA"/>
</dbReference>
<feature type="compositionally biased region" description="Basic and acidic residues" evidence="8">
    <location>
        <begin position="12"/>
        <end position="99"/>
    </location>
</feature>
<evidence type="ECO:0000256" key="7">
    <source>
        <dbReference type="RuleBase" id="RU367148"/>
    </source>
</evidence>
<comment type="caution">
    <text evidence="9">The sequence shown here is derived from an EMBL/GenBank/DDBJ whole genome shotgun (WGS) entry which is preliminary data.</text>
</comment>
<evidence type="ECO:0000256" key="6">
    <source>
        <dbReference type="ARBA" id="ARBA00023242"/>
    </source>
</evidence>
<keyword evidence="5 7" id="KW-0508">mRNA splicing</keyword>
<evidence type="ECO:0000256" key="3">
    <source>
        <dbReference type="ARBA" id="ARBA00022664"/>
    </source>
</evidence>
<evidence type="ECO:0000313" key="9">
    <source>
        <dbReference type="EMBL" id="KAF0290548.1"/>
    </source>
</evidence>
<dbReference type="OrthoDB" id="199717at2759"/>
<proteinExistence type="inferred from homology"/>
<dbReference type="Proteomes" id="UP000440578">
    <property type="component" value="Unassembled WGS sequence"/>
</dbReference>
<keyword evidence="4 7" id="KW-0747">Spliceosome</keyword>
<keyword evidence="3 7" id="KW-0507">mRNA processing</keyword>
<organism evidence="9 10">
    <name type="scientific">Amphibalanus amphitrite</name>
    <name type="common">Striped barnacle</name>
    <name type="synonym">Balanus amphitrite</name>
    <dbReference type="NCBI Taxonomy" id="1232801"/>
    <lineage>
        <taxon>Eukaryota</taxon>
        <taxon>Metazoa</taxon>
        <taxon>Ecdysozoa</taxon>
        <taxon>Arthropoda</taxon>
        <taxon>Crustacea</taxon>
        <taxon>Multicrustacea</taxon>
        <taxon>Cirripedia</taxon>
        <taxon>Thoracica</taxon>
        <taxon>Thoracicalcarea</taxon>
        <taxon>Balanomorpha</taxon>
        <taxon>Balanoidea</taxon>
        <taxon>Balanidae</taxon>
        <taxon>Amphibalaninae</taxon>
        <taxon>Amphibalanus</taxon>
    </lineage>
</organism>
<accession>A0A6A4VJK8</accession>
<feature type="region of interest" description="Disordered" evidence="8">
    <location>
        <begin position="1"/>
        <end position="116"/>
    </location>
</feature>
<comment type="similarity">
    <text evidence="2 7">Belongs to the SYF2 family.</text>
</comment>
<comment type="subcellular location">
    <subcellularLocation>
        <location evidence="1 7">Nucleus</location>
    </subcellularLocation>
</comment>
<evidence type="ECO:0000256" key="4">
    <source>
        <dbReference type="ARBA" id="ARBA00022728"/>
    </source>
</evidence>
<name>A0A6A4VJK8_AMPAM</name>
<dbReference type="GO" id="GO:0071014">
    <property type="term" value="C:post-mRNA release spliceosomal complex"/>
    <property type="evidence" value="ECO:0007669"/>
    <property type="project" value="TreeGrafter"/>
</dbReference>
<dbReference type="PANTHER" id="PTHR13264">
    <property type="entry name" value="GCIP-INTERACTING PROTEIN P29"/>
    <property type="match status" value="1"/>
</dbReference>
<evidence type="ECO:0000256" key="8">
    <source>
        <dbReference type="SAM" id="MobiDB-lite"/>
    </source>
</evidence>
<gene>
    <name evidence="9" type="primary">syf2</name>
    <name evidence="9" type="ORF">FJT64_011258</name>
</gene>
<reference evidence="9 10" key="1">
    <citation type="submission" date="2019-07" db="EMBL/GenBank/DDBJ databases">
        <title>Draft genome assembly of a fouling barnacle, Amphibalanus amphitrite (Darwin, 1854): The first reference genome for Thecostraca.</title>
        <authorList>
            <person name="Kim W."/>
        </authorList>
    </citation>
    <scope>NUCLEOTIDE SEQUENCE [LARGE SCALE GENOMIC DNA]</scope>
    <source>
        <strain evidence="9">SNU_AA5</strain>
        <tissue evidence="9">Soma without cirri and trophi</tissue>
    </source>
</reference>
<evidence type="ECO:0000256" key="2">
    <source>
        <dbReference type="ARBA" id="ARBA00010028"/>
    </source>
</evidence>
<dbReference type="AlphaFoldDB" id="A0A6A4VJK8"/>
<dbReference type="Pfam" id="PF08231">
    <property type="entry name" value="SYF2"/>
    <property type="match status" value="1"/>
</dbReference>
<keyword evidence="6 7" id="KW-0539">Nucleus</keyword>
<sequence>MADVAGPSDAELTPKQRMAERMRRLRELHSRRTEAQQLNHKEVVEEDRRQSQPKNWERRQQWAERKLEEAEQRELAQKQGEDFDRKRNLDISAEDAAKWERRKRKHHNPDPGFSNYEASTARQYDRLVKQVKPDMEAYEAKKEAMGDAFYAGPGAIVHGHHKDTKEAIDRLAEDVNKQIEKRAKFSRRRIHDDEADIDYINERNMKFNKKLERFYGQYTQEIKQNLERGTAV</sequence>
<protein>
    <recommendedName>
        <fullName evidence="7">Pre-mRNA-splicing factor SYF2</fullName>
    </recommendedName>
</protein>
<evidence type="ECO:0000256" key="1">
    <source>
        <dbReference type="ARBA" id="ARBA00004123"/>
    </source>
</evidence>
<dbReference type="GO" id="GO:0000974">
    <property type="term" value="C:Prp19 complex"/>
    <property type="evidence" value="ECO:0007669"/>
    <property type="project" value="TreeGrafter"/>
</dbReference>
<evidence type="ECO:0000256" key="5">
    <source>
        <dbReference type="ARBA" id="ARBA00023187"/>
    </source>
</evidence>
<comment type="subunit">
    <text evidence="7">May be part of a spliceosome complex.</text>
</comment>